<gene>
    <name evidence="1" type="ORF">CURHAP_LOCUS47810</name>
    <name evidence="2" type="ORF">ORAREDHAP_LOCUS47036</name>
</gene>
<keyword evidence="4" id="KW-1185">Reference proteome</keyword>
<dbReference type="Proteomes" id="UP000507245">
    <property type="component" value="Unassembled WGS sequence"/>
</dbReference>
<name>A0A6J5Y0D2_PRUAR</name>
<dbReference type="EMBL" id="CAEKKB010000008">
    <property type="protein sequence ID" value="CAB4319580.1"/>
    <property type="molecule type" value="Genomic_DNA"/>
</dbReference>
<dbReference type="Proteomes" id="UP000507222">
    <property type="component" value="Unassembled WGS sequence"/>
</dbReference>
<dbReference type="AlphaFoldDB" id="A0A6J5Y0D2"/>
<organism evidence="2 4">
    <name type="scientific">Prunus armeniaca</name>
    <name type="common">Apricot</name>
    <name type="synonym">Armeniaca vulgaris</name>
    <dbReference type="NCBI Taxonomy" id="36596"/>
    <lineage>
        <taxon>Eukaryota</taxon>
        <taxon>Viridiplantae</taxon>
        <taxon>Streptophyta</taxon>
        <taxon>Embryophyta</taxon>
        <taxon>Tracheophyta</taxon>
        <taxon>Spermatophyta</taxon>
        <taxon>Magnoliopsida</taxon>
        <taxon>eudicotyledons</taxon>
        <taxon>Gunneridae</taxon>
        <taxon>Pentapetalae</taxon>
        <taxon>rosids</taxon>
        <taxon>fabids</taxon>
        <taxon>Rosales</taxon>
        <taxon>Rosaceae</taxon>
        <taxon>Amygdaloideae</taxon>
        <taxon>Amygdaleae</taxon>
        <taxon>Prunus</taxon>
    </lineage>
</organism>
<protein>
    <submittedName>
        <fullName evidence="2">Uncharacterized protein</fullName>
    </submittedName>
</protein>
<proteinExistence type="predicted"/>
<evidence type="ECO:0000313" key="1">
    <source>
        <dbReference type="EMBL" id="CAB4289263.1"/>
    </source>
</evidence>
<evidence type="ECO:0000313" key="2">
    <source>
        <dbReference type="EMBL" id="CAB4319580.1"/>
    </source>
</evidence>
<reference evidence="2 3" key="2">
    <citation type="submission" date="2020-05" db="EMBL/GenBank/DDBJ databases">
        <authorList>
            <person name="Campoy J."/>
            <person name="Schneeberger K."/>
            <person name="Spophaly S."/>
        </authorList>
    </citation>
    <scope>NUCLEOTIDE SEQUENCE [LARGE SCALE GENOMIC DNA]</scope>
    <source>
        <strain evidence="2">PruArmRojPasFocal</strain>
    </source>
</reference>
<reference evidence="4" key="1">
    <citation type="journal article" date="2020" name="Genome Biol.">
        <title>Gamete binning: chromosome-level and haplotype-resolved genome assembly enabled by high-throughput single-cell sequencing of gamete genomes.</title>
        <authorList>
            <person name="Campoy J.A."/>
            <person name="Sun H."/>
            <person name="Goel M."/>
            <person name="Jiao W.-B."/>
            <person name="Folz-Donahue K."/>
            <person name="Wang N."/>
            <person name="Rubio M."/>
            <person name="Liu C."/>
            <person name="Kukat C."/>
            <person name="Ruiz D."/>
            <person name="Huettel B."/>
            <person name="Schneeberger K."/>
        </authorList>
    </citation>
    <scope>NUCLEOTIDE SEQUENCE [LARGE SCALE GENOMIC DNA]</scope>
    <source>
        <strain evidence="4">cv. Rojo Pasion</strain>
    </source>
</reference>
<evidence type="ECO:0000313" key="4">
    <source>
        <dbReference type="Proteomes" id="UP000507245"/>
    </source>
</evidence>
<dbReference type="OrthoDB" id="18412at2759"/>
<dbReference type="EMBL" id="CAEKDK010000008">
    <property type="protein sequence ID" value="CAB4289263.1"/>
    <property type="molecule type" value="Genomic_DNA"/>
</dbReference>
<sequence length="80" mass="8943">MRSKLKMAERKIYFIMCSVYEQQPGEAWSSLVAMVRAEKSSALNYEAASRPGKVDNKAEMRGKATVNVMGKVKHSSQLGF</sequence>
<accession>A0A6J5Y0D2</accession>
<evidence type="ECO:0000313" key="3">
    <source>
        <dbReference type="Proteomes" id="UP000507222"/>
    </source>
</evidence>